<dbReference type="InterPro" id="IPR045749">
    <property type="entry name" value="DUF6090"/>
</dbReference>
<evidence type="ECO:0000313" key="3">
    <source>
        <dbReference type="Proteomes" id="UP000718451"/>
    </source>
</evidence>
<evidence type="ECO:0000313" key="2">
    <source>
        <dbReference type="EMBL" id="NKI30422.1"/>
    </source>
</evidence>
<sequence length="247" mass="29012">MIKFFRRIRQKLLSENKFSKYLIYAIGEIVLVMIGILLALQVNNWNENRKTQNTINEYYGQLLEDLKKDSSFSKITIEEFKNNQQAFQKYYELYNKDNLELEEVYASINSLIVATKPLSFNSSTIETLQNSGDIKLIPTTIRNKLIDLRRNQLNTIKRAEGLENGKYNIIQRTSLMTGSDDLQKKLERHPELKKRLGKDLKLEELILSIEGGHNWKNIMEKEIIARLQQMEIDINEITNLIKEEIKE</sequence>
<keyword evidence="1" id="KW-0812">Transmembrane</keyword>
<proteinExistence type="predicted"/>
<keyword evidence="1" id="KW-0472">Membrane</keyword>
<evidence type="ECO:0000256" key="1">
    <source>
        <dbReference type="SAM" id="Phobius"/>
    </source>
</evidence>
<dbReference type="RefSeq" id="WP_168550671.1">
    <property type="nucleotide sequence ID" value="NZ_JAAWWL010000001.1"/>
</dbReference>
<comment type="caution">
    <text evidence="2">The sequence shown here is derived from an EMBL/GenBank/DDBJ whole genome shotgun (WGS) entry which is preliminary data.</text>
</comment>
<dbReference type="Proteomes" id="UP000718451">
    <property type="component" value="Unassembled WGS sequence"/>
</dbReference>
<name>A0ABX1GKI3_9FLAO</name>
<organism evidence="2 3">
    <name type="scientific">Croceivirga thetidis</name>
    <dbReference type="NCBI Taxonomy" id="2721623"/>
    <lineage>
        <taxon>Bacteria</taxon>
        <taxon>Pseudomonadati</taxon>
        <taxon>Bacteroidota</taxon>
        <taxon>Flavobacteriia</taxon>
        <taxon>Flavobacteriales</taxon>
        <taxon>Flavobacteriaceae</taxon>
        <taxon>Croceivirga</taxon>
    </lineage>
</organism>
<protein>
    <submittedName>
        <fullName evidence="2">Uncharacterized protein</fullName>
    </submittedName>
</protein>
<feature type="transmembrane region" description="Helical" evidence="1">
    <location>
        <begin position="21"/>
        <end position="40"/>
    </location>
</feature>
<reference evidence="2 3" key="1">
    <citation type="submission" date="2020-04" db="EMBL/GenBank/DDBJ databases">
        <authorList>
            <person name="Yoon J."/>
        </authorList>
    </citation>
    <scope>NUCLEOTIDE SEQUENCE [LARGE SCALE GENOMIC DNA]</scope>
    <source>
        <strain evidence="2 3">DJ-13</strain>
    </source>
</reference>
<keyword evidence="1" id="KW-1133">Transmembrane helix</keyword>
<keyword evidence="3" id="KW-1185">Reference proteome</keyword>
<accession>A0ABX1GKI3</accession>
<dbReference type="EMBL" id="JAAWWL010000001">
    <property type="protein sequence ID" value="NKI30422.1"/>
    <property type="molecule type" value="Genomic_DNA"/>
</dbReference>
<dbReference type="Pfam" id="PF19578">
    <property type="entry name" value="DUF6090"/>
    <property type="match status" value="1"/>
</dbReference>
<gene>
    <name evidence="2" type="ORF">HCU67_00585</name>
</gene>